<protein>
    <recommendedName>
        <fullName evidence="4">Transposase, Ptta/En/Spm, plant</fullName>
    </recommendedName>
</protein>
<feature type="compositionally biased region" description="Polar residues" evidence="1">
    <location>
        <begin position="197"/>
        <end position="218"/>
    </location>
</feature>
<evidence type="ECO:0000313" key="2">
    <source>
        <dbReference type="EMBL" id="PON80736.1"/>
    </source>
</evidence>
<accession>A0A2P5E5B0</accession>
<proteinExistence type="predicted"/>
<dbReference type="EMBL" id="JXTB01000001">
    <property type="protein sequence ID" value="PON80736.1"/>
    <property type="molecule type" value="Genomic_DNA"/>
</dbReference>
<reference evidence="3" key="1">
    <citation type="submission" date="2016-06" db="EMBL/GenBank/DDBJ databases">
        <title>Parallel loss of symbiosis genes in relatives of nitrogen-fixing non-legume Parasponia.</title>
        <authorList>
            <person name="Van Velzen R."/>
            <person name="Holmer R."/>
            <person name="Bu F."/>
            <person name="Rutten L."/>
            <person name="Van Zeijl A."/>
            <person name="Liu W."/>
            <person name="Santuari L."/>
            <person name="Cao Q."/>
            <person name="Sharma T."/>
            <person name="Shen D."/>
            <person name="Roswanjaya Y."/>
            <person name="Wardhani T."/>
            <person name="Kalhor M.S."/>
            <person name="Jansen J."/>
            <person name="Van den Hoogen J."/>
            <person name="Gungor B."/>
            <person name="Hartog M."/>
            <person name="Hontelez J."/>
            <person name="Verver J."/>
            <person name="Yang W.-C."/>
            <person name="Schijlen E."/>
            <person name="Repin R."/>
            <person name="Schilthuizen M."/>
            <person name="Schranz E."/>
            <person name="Heidstra R."/>
            <person name="Miyata K."/>
            <person name="Fedorova E."/>
            <person name="Kohlen W."/>
            <person name="Bisseling T."/>
            <person name="Smit S."/>
            <person name="Geurts R."/>
        </authorList>
    </citation>
    <scope>NUCLEOTIDE SEQUENCE [LARGE SCALE GENOMIC DNA]</scope>
    <source>
        <strain evidence="3">cv. WU1-14</strain>
    </source>
</reference>
<name>A0A2P5E5B0_PARAD</name>
<feature type="region of interest" description="Disordered" evidence="1">
    <location>
        <begin position="193"/>
        <end position="226"/>
    </location>
</feature>
<keyword evidence="3" id="KW-1185">Reference proteome</keyword>
<evidence type="ECO:0008006" key="4">
    <source>
        <dbReference type="Google" id="ProtNLM"/>
    </source>
</evidence>
<comment type="caution">
    <text evidence="2">The sequence shown here is derived from an EMBL/GenBank/DDBJ whole genome shotgun (WGS) entry which is preliminary data.</text>
</comment>
<evidence type="ECO:0000256" key="1">
    <source>
        <dbReference type="SAM" id="MobiDB-lite"/>
    </source>
</evidence>
<dbReference type="AlphaFoldDB" id="A0A2P5E5B0"/>
<dbReference type="OrthoDB" id="1921870at2759"/>
<dbReference type="Proteomes" id="UP000237105">
    <property type="component" value="Unassembled WGS sequence"/>
</dbReference>
<evidence type="ECO:0000313" key="3">
    <source>
        <dbReference type="Proteomes" id="UP000237105"/>
    </source>
</evidence>
<gene>
    <name evidence="2" type="ORF">PanWU01x14_002920</name>
</gene>
<organism evidence="2 3">
    <name type="scientific">Parasponia andersonii</name>
    <name type="common">Sponia andersonii</name>
    <dbReference type="NCBI Taxonomy" id="3476"/>
    <lineage>
        <taxon>Eukaryota</taxon>
        <taxon>Viridiplantae</taxon>
        <taxon>Streptophyta</taxon>
        <taxon>Embryophyta</taxon>
        <taxon>Tracheophyta</taxon>
        <taxon>Spermatophyta</taxon>
        <taxon>Magnoliopsida</taxon>
        <taxon>eudicotyledons</taxon>
        <taxon>Gunneridae</taxon>
        <taxon>Pentapetalae</taxon>
        <taxon>rosids</taxon>
        <taxon>fabids</taxon>
        <taxon>Rosales</taxon>
        <taxon>Cannabaceae</taxon>
        <taxon>Parasponia</taxon>
    </lineage>
</organism>
<sequence length="226" mass="26585">MRKAWKGHKYKLHTYFKDIGGEDDVNMAKRMLHPDLKKEQQQDWEILCDHWSSEKFKNTEARSERMWGSRNGSVSTPHHHIRRGEDLTSMTGQIETWRERHHDLDNGWICPDLESIYDHMIALRAEHTLEVLSDKDIMEHILERHSVYLGGDPRRPTYDELAECLTSRQQQLFEVVEGLNECRQVLREHNLMPPPRCSTTVSDQNSGLATRIPPTTQRTFEHDDDC</sequence>